<dbReference type="AlphaFoldDB" id="A0A8J6E3T1"/>
<name>A0A8J6E3T1_9EUKA</name>
<evidence type="ECO:0000313" key="2">
    <source>
        <dbReference type="Proteomes" id="UP000717585"/>
    </source>
</evidence>
<dbReference type="EMBL" id="JAHDYR010000006">
    <property type="protein sequence ID" value="KAG9396338.1"/>
    <property type="molecule type" value="Genomic_DNA"/>
</dbReference>
<accession>A0A8J6E3T1</accession>
<sequence>MSKKRLYASHISLAMAGSENNAKSVYAESFVPHDLKEASVQEAVELRKTLRVSHFNLGDNSNPNDYYVSEMKRNYVPMDPKEARPNAIDSSHIRKSSIVLSSADSQMAQTDYQRNFHPFSPDEQRDAIQKSVELGLRESHIHLNSGGILPEDRMSVTRQDYVWHEVKDPSEIRYTYDDEDEE</sequence>
<protein>
    <submittedName>
        <fullName evidence="1">Uncharacterized protein</fullName>
    </submittedName>
</protein>
<evidence type="ECO:0000313" key="1">
    <source>
        <dbReference type="EMBL" id="KAG9396338.1"/>
    </source>
</evidence>
<organism evidence="1 2">
    <name type="scientific">Carpediemonas membranifera</name>
    <dbReference type="NCBI Taxonomy" id="201153"/>
    <lineage>
        <taxon>Eukaryota</taxon>
        <taxon>Metamonada</taxon>
        <taxon>Carpediemonas-like organisms</taxon>
        <taxon>Carpediemonas</taxon>
    </lineage>
</organism>
<reference evidence="1" key="1">
    <citation type="submission" date="2021-05" db="EMBL/GenBank/DDBJ databases">
        <title>A free-living protist that lacks canonical eukaryotic 1 DNA replication and segregation systems.</title>
        <authorList>
            <person name="Salas-Leiva D.E."/>
            <person name="Tromer E.C."/>
            <person name="Curtis B.A."/>
            <person name="Jerlstrom-Hultqvist J."/>
            <person name="Kolisko M."/>
            <person name="Yi Z."/>
            <person name="Salas-Leiva J.S."/>
            <person name="Gallot-Lavallee L."/>
            <person name="Kops G.J.P.L."/>
            <person name="Archibald J.M."/>
            <person name="Simpson A.G.B."/>
            <person name="Roger A.J."/>
        </authorList>
    </citation>
    <scope>NUCLEOTIDE SEQUENCE</scope>
    <source>
        <strain evidence="1">BICM</strain>
    </source>
</reference>
<comment type="caution">
    <text evidence="1">The sequence shown here is derived from an EMBL/GenBank/DDBJ whole genome shotgun (WGS) entry which is preliminary data.</text>
</comment>
<gene>
    <name evidence="1" type="ORF">J8273_2069</name>
</gene>
<proteinExistence type="predicted"/>
<dbReference type="Proteomes" id="UP000717585">
    <property type="component" value="Unassembled WGS sequence"/>
</dbReference>
<keyword evidence="2" id="KW-1185">Reference proteome</keyword>